<evidence type="ECO:0000259" key="1">
    <source>
        <dbReference type="Pfam" id="PF00931"/>
    </source>
</evidence>
<feature type="domain" description="NB-ARC" evidence="1">
    <location>
        <begin position="406"/>
        <end position="527"/>
    </location>
</feature>
<dbReference type="Gene3D" id="1.25.40.10">
    <property type="entry name" value="Tetratricopeptide repeat domain"/>
    <property type="match status" value="1"/>
</dbReference>
<dbReference type="SUPFAM" id="SSF52540">
    <property type="entry name" value="P-loop containing nucleoside triphosphate hydrolases"/>
    <property type="match status" value="1"/>
</dbReference>
<dbReference type="AlphaFoldDB" id="A0A7W7CE21"/>
<comment type="caution">
    <text evidence="2">The sequence shown here is derived from an EMBL/GenBank/DDBJ whole genome shotgun (WGS) entry which is preliminary data.</text>
</comment>
<protein>
    <submittedName>
        <fullName evidence="2">Tetratricopeptide (TPR) repeat protein</fullName>
    </submittedName>
</protein>
<dbReference type="InterPro" id="IPR011990">
    <property type="entry name" value="TPR-like_helical_dom_sf"/>
</dbReference>
<gene>
    <name evidence="2" type="ORF">HNR67_005542</name>
</gene>
<accession>A0A7W7CE21</accession>
<dbReference type="Gene3D" id="3.40.50.300">
    <property type="entry name" value="P-loop containing nucleotide triphosphate hydrolases"/>
    <property type="match status" value="1"/>
</dbReference>
<dbReference type="EMBL" id="JACHMH010000001">
    <property type="protein sequence ID" value="MBB4679424.1"/>
    <property type="molecule type" value="Genomic_DNA"/>
</dbReference>
<dbReference type="GO" id="GO:0043531">
    <property type="term" value="F:ADP binding"/>
    <property type="evidence" value="ECO:0007669"/>
    <property type="project" value="InterPro"/>
</dbReference>
<evidence type="ECO:0000313" key="3">
    <source>
        <dbReference type="Proteomes" id="UP000533598"/>
    </source>
</evidence>
<sequence length="1056" mass="113041">MNEPTELPDILNSPQWTHEDLAQILEVASAANNVLAATARSQPSAWEETKRAAACRVALGTLHQLQARLITAVQRAAAIGEYQLAVYLCEALGQHLLAHFDNVTVGICSYRTAIQSAQAWGSNLAESRLRSGLASLLVDSCHSRSVVELAKHEVHLASLLIKANTGTADVDEAEELAAGALAKIARRAGDLESAERYAIDAVAVGRQVSDAQTQGMHTWLLAEIIADQGHYQAAQQHFFAAMGLLAAAGDDLGLARVFAARCRLGLHQFRAHDHLVDAVTAVRMLRYLGYPRYLAVAKAWKAVIHHELGQRAEADQERAEALALVRPGTPSALAVQEVLDLPASLPQAAMLTGLRRLDSSTRAAGSPSAPPAVARVLPSQSPWRLVGRAGELDLLTKASDTITVTAPMVVGISGLTGIGKTALALRWAHGVGRDRARFPDGLLHAVLDHGALSPELATSIALDQFLRALGVPVTEIDASSALEAKRALFRRVTAGKRLLMVLDDVVDPEMVPFLLPGSPHSMVIVTSVDALPPCSAGQVEISLDRLSTAVSTTLLANVLGTERVEEERPAARRIAYVCAGIPVALLIVAAGLAPQPTVSLAEVATSLENALSSNDSTLDAVLQVACSWLPEATVRDYRRLSLLPLTTLSPSITAAALGRSTVDEGLELLETLADRGLLTREAPARYCIPDALGPLLHKLAGTAEGLRACNKVISNGITQLGYEAAIVGQRAAGERESLRMWLGNRQSPVGAVPPATQLAGADAYAWLERERISVIQATIAAIDRSNLSLAWMTSVALGRLCLCHGGVPEGMNLLKLATECIRDGAREHDRRKPGRYRTIQVQMLTMFSVVSLCGVRAVPSHDRGEFVQETEQHLHQARQLAGSQQSMVVKALADATRVAQPHLDDREVAETLHRLAIDNAHHGDDQRARGLHTWVLGTIRMAEAKDEEALTAFQTADQLLLDPVDKAAVLLSAAVLFADQRRLDRGIGVLEHAATLLQQPEHADLLAKVHAACALLSGMRNDRRQAIAFRDAALAVLPEAPDDELLAAALKPLEDW</sequence>
<dbReference type="Proteomes" id="UP000533598">
    <property type="component" value="Unassembled WGS sequence"/>
</dbReference>
<reference evidence="2 3" key="1">
    <citation type="submission" date="2020-08" db="EMBL/GenBank/DDBJ databases">
        <title>Sequencing the genomes of 1000 actinobacteria strains.</title>
        <authorList>
            <person name="Klenk H.-P."/>
        </authorList>
    </citation>
    <scope>NUCLEOTIDE SEQUENCE [LARGE SCALE GENOMIC DNA]</scope>
    <source>
        <strain evidence="2 3">DSM 44230</strain>
    </source>
</reference>
<evidence type="ECO:0000313" key="2">
    <source>
        <dbReference type="EMBL" id="MBB4679424.1"/>
    </source>
</evidence>
<dbReference type="RefSeq" id="WP_185005177.1">
    <property type="nucleotide sequence ID" value="NZ_BAAAUI010000001.1"/>
</dbReference>
<organism evidence="2 3">
    <name type="scientific">Crossiella cryophila</name>
    <dbReference type="NCBI Taxonomy" id="43355"/>
    <lineage>
        <taxon>Bacteria</taxon>
        <taxon>Bacillati</taxon>
        <taxon>Actinomycetota</taxon>
        <taxon>Actinomycetes</taxon>
        <taxon>Pseudonocardiales</taxon>
        <taxon>Pseudonocardiaceae</taxon>
        <taxon>Crossiella</taxon>
    </lineage>
</organism>
<dbReference type="InterPro" id="IPR027417">
    <property type="entry name" value="P-loop_NTPase"/>
</dbReference>
<dbReference type="PRINTS" id="PR00364">
    <property type="entry name" value="DISEASERSIST"/>
</dbReference>
<name>A0A7W7CE21_9PSEU</name>
<proteinExistence type="predicted"/>
<dbReference type="Pfam" id="PF00931">
    <property type="entry name" value="NB-ARC"/>
    <property type="match status" value="1"/>
</dbReference>
<keyword evidence="3" id="KW-1185">Reference proteome</keyword>
<dbReference type="InterPro" id="IPR002182">
    <property type="entry name" value="NB-ARC"/>
</dbReference>